<evidence type="ECO:0000256" key="3">
    <source>
        <dbReference type="ARBA" id="ARBA00023319"/>
    </source>
</evidence>
<feature type="transmembrane region" description="Helical" evidence="5">
    <location>
        <begin position="162"/>
        <end position="185"/>
    </location>
</feature>
<evidence type="ECO:0000256" key="1">
    <source>
        <dbReference type="ARBA" id="ARBA00022729"/>
    </source>
</evidence>
<organism evidence="8 9">
    <name type="scientific">Heterocephalus glaber</name>
    <name type="common">Naked mole rat</name>
    <dbReference type="NCBI Taxonomy" id="10181"/>
    <lineage>
        <taxon>Eukaryota</taxon>
        <taxon>Metazoa</taxon>
        <taxon>Chordata</taxon>
        <taxon>Craniata</taxon>
        <taxon>Vertebrata</taxon>
        <taxon>Euteleostomi</taxon>
        <taxon>Mammalia</taxon>
        <taxon>Eutheria</taxon>
        <taxon>Euarchontoglires</taxon>
        <taxon>Glires</taxon>
        <taxon>Rodentia</taxon>
        <taxon>Hystricomorpha</taxon>
        <taxon>Bathyergidae</taxon>
        <taxon>Heterocephalus</taxon>
    </lineage>
</organism>
<dbReference type="Proteomes" id="UP000694906">
    <property type="component" value="Unplaced"/>
</dbReference>
<dbReference type="Pfam" id="PF07686">
    <property type="entry name" value="V-set"/>
    <property type="match status" value="1"/>
</dbReference>
<evidence type="ECO:0000256" key="2">
    <source>
        <dbReference type="ARBA" id="ARBA00023157"/>
    </source>
</evidence>
<dbReference type="InterPro" id="IPR013106">
    <property type="entry name" value="Ig_V-set"/>
</dbReference>
<gene>
    <name evidence="11" type="primary">LOC101704193</name>
    <name evidence="8" type="ORF">GW7_19096</name>
</gene>
<sequence>MAWEATGLVTPLLLVLLASGSWAQDTVLWRLEDEALTVGCGYSLHRRSTAKIWCRKMSANICKVLVTSLQIWDPRYFIQDDPRSNSFVVTMIGLSVQDSGVYVCGLYEDQQIHILKTVRLMVSKAPAPSTSSSVQRTTRVTLPAAGCSPVTDSPPGDWRWKAIVAGVVVAVLLLLGLGVLTALYLRKARGRARKGKSDSHHISEDLPAQKGTTGFDQPVISDQDSGTIHYASIIHLNHSGAKDPIWSNSHATSKPMPDTLLSVEYASITGHRPQPSELATLDREPRN</sequence>
<dbReference type="InterPro" id="IPR036179">
    <property type="entry name" value="Ig-like_dom_sf"/>
</dbReference>
<keyword evidence="2" id="KW-1015">Disulfide bond</keyword>
<reference evidence="11" key="2">
    <citation type="submission" date="2025-04" db="UniProtKB">
        <authorList>
            <consortium name="RefSeq"/>
        </authorList>
    </citation>
    <scope>IDENTIFICATION</scope>
</reference>
<keyword evidence="3" id="KW-0393">Immunoglobulin domain</keyword>
<reference evidence="8 9" key="1">
    <citation type="journal article" date="2011" name="Nature">
        <title>Genome sequencing reveals insights into physiology and longevity of the naked mole rat.</title>
        <authorList>
            <person name="Kim E.B."/>
            <person name="Fang X."/>
            <person name="Fushan A.A."/>
            <person name="Huang Z."/>
            <person name="Lobanov A.V."/>
            <person name="Han L."/>
            <person name="Marino S.M."/>
            <person name="Sun X."/>
            <person name="Turanov A.A."/>
            <person name="Yang P."/>
            <person name="Yim S.H."/>
            <person name="Zhao X."/>
            <person name="Kasaikina M.V."/>
            <person name="Stoletzki N."/>
            <person name="Peng C."/>
            <person name="Polak P."/>
            <person name="Xiong Z."/>
            <person name="Kiezun A."/>
            <person name="Zhu Y."/>
            <person name="Chen Y."/>
            <person name="Kryukov G.V."/>
            <person name="Zhang Q."/>
            <person name="Peshkin L."/>
            <person name="Yang L."/>
            <person name="Bronson R.T."/>
            <person name="Buffenstein R."/>
            <person name="Wang B."/>
            <person name="Han C."/>
            <person name="Li Q."/>
            <person name="Chen L."/>
            <person name="Zhao W."/>
            <person name="Sunyaev S.R."/>
            <person name="Park T.J."/>
            <person name="Zhang G."/>
            <person name="Wang J."/>
            <person name="Gladyshev V.N."/>
        </authorList>
    </citation>
    <scope>NUCLEOTIDE SEQUENCE [LARGE SCALE GENOMIC DNA]</scope>
</reference>
<feature type="domain" description="Immunoglobulin V-set" evidence="7">
    <location>
        <begin position="27"/>
        <end position="122"/>
    </location>
</feature>
<name>G5BNH3_HETGA</name>
<evidence type="ECO:0000313" key="10">
    <source>
        <dbReference type="Proteomes" id="UP000694906"/>
    </source>
</evidence>
<dbReference type="InterPro" id="IPR013783">
    <property type="entry name" value="Ig-like_fold"/>
</dbReference>
<dbReference type="AlphaFoldDB" id="G5BNH3"/>
<evidence type="ECO:0000313" key="11">
    <source>
        <dbReference type="RefSeq" id="XP_021115516.1"/>
    </source>
</evidence>
<dbReference type="EMBL" id="JH171133">
    <property type="protein sequence ID" value="EHB10819.1"/>
    <property type="molecule type" value="Genomic_DNA"/>
</dbReference>
<dbReference type="Gene3D" id="2.60.40.10">
    <property type="entry name" value="Immunoglobulins"/>
    <property type="match status" value="1"/>
</dbReference>
<proteinExistence type="predicted"/>
<feature type="signal peptide" evidence="6">
    <location>
        <begin position="1"/>
        <end position="23"/>
    </location>
</feature>
<protein>
    <submittedName>
        <fullName evidence="8 11">Trem-like transcript 4 protein</fullName>
    </submittedName>
</protein>
<dbReference type="Bgee" id="ENSHGLG00000012946">
    <property type="expression patterns" value="Expressed in zone of skin"/>
</dbReference>
<dbReference type="eggNOG" id="ENOG502SU0J">
    <property type="taxonomic scope" value="Eukaryota"/>
</dbReference>
<dbReference type="OrthoDB" id="9805957at2759"/>
<dbReference type="PANTHER" id="PTHR16423">
    <property type="entry name" value="TREM-LIKE TRANSCRIPT PROTEIN"/>
    <property type="match status" value="1"/>
</dbReference>
<dbReference type="PANTHER" id="PTHR16423:SF10">
    <property type="entry name" value="CRKD-BINDING PROTEIN-RELATED"/>
    <property type="match status" value="1"/>
</dbReference>
<accession>G5BNH3</accession>
<feature type="compositionally biased region" description="Basic and acidic residues" evidence="4">
    <location>
        <begin position="195"/>
        <end position="204"/>
    </location>
</feature>
<dbReference type="SUPFAM" id="SSF48726">
    <property type="entry name" value="Immunoglobulin"/>
    <property type="match status" value="1"/>
</dbReference>
<keyword evidence="5" id="KW-0472">Membrane</keyword>
<keyword evidence="5" id="KW-0812">Transmembrane</keyword>
<dbReference type="InterPro" id="IPR052314">
    <property type="entry name" value="Immune_rcpt_domain"/>
</dbReference>
<dbReference type="GO" id="GO:0038023">
    <property type="term" value="F:signaling receptor activity"/>
    <property type="evidence" value="ECO:0007669"/>
    <property type="project" value="TreeGrafter"/>
</dbReference>
<dbReference type="Proteomes" id="UP000006813">
    <property type="component" value="Unassembled WGS sequence"/>
</dbReference>
<dbReference type="InParanoid" id="G5BNH3"/>
<evidence type="ECO:0000256" key="6">
    <source>
        <dbReference type="SAM" id="SignalP"/>
    </source>
</evidence>
<evidence type="ECO:0000313" key="9">
    <source>
        <dbReference type="Proteomes" id="UP000006813"/>
    </source>
</evidence>
<keyword evidence="10" id="KW-1185">Reference proteome</keyword>
<evidence type="ECO:0000259" key="7">
    <source>
        <dbReference type="Pfam" id="PF07686"/>
    </source>
</evidence>
<dbReference type="GeneID" id="101704193"/>
<feature type="chain" id="PRO_5044732664" evidence="6">
    <location>
        <begin position="24"/>
        <end position="287"/>
    </location>
</feature>
<dbReference type="OMA" id="YFIVTMT"/>
<feature type="region of interest" description="Disordered" evidence="4">
    <location>
        <begin position="194"/>
        <end position="217"/>
    </location>
</feature>
<dbReference type="STRING" id="10181.G5BNH3"/>
<dbReference type="GO" id="GO:0009986">
    <property type="term" value="C:cell surface"/>
    <property type="evidence" value="ECO:0007669"/>
    <property type="project" value="TreeGrafter"/>
</dbReference>
<evidence type="ECO:0000313" key="8">
    <source>
        <dbReference type="EMBL" id="EHB10819.1"/>
    </source>
</evidence>
<evidence type="ECO:0000256" key="5">
    <source>
        <dbReference type="SAM" id="Phobius"/>
    </source>
</evidence>
<keyword evidence="5" id="KW-1133">Transmembrane helix</keyword>
<keyword evidence="1 6" id="KW-0732">Signal</keyword>
<dbReference type="RefSeq" id="XP_021115516.1">
    <property type="nucleotide sequence ID" value="XM_021259857.1"/>
</dbReference>
<evidence type="ECO:0000256" key="4">
    <source>
        <dbReference type="SAM" id="MobiDB-lite"/>
    </source>
</evidence>